<sequence>MKEMLEQSQPGLWRRVNRVVRSHHLSSRTERLYFHWIARFVVYHDMQDPTSLSSSHVTSFLTHLRDHWRLSRARINQALMALAFLYEDVLQLPQTISLPSEPELSPALS</sequence>
<dbReference type="Pfam" id="PF13495">
    <property type="entry name" value="Phage_int_SAM_4"/>
    <property type="match status" value="1"/>
</dbReference>
<dbReference type="EMBL" id="CP031093">
    <property type="protein sequence ID" value="QCF24718.1"/>
    <property type="molecule type" value="Genomic_DNA"/>
</dbReference>
<dbReference type="GO" id="GO:0015074">
    <property type="term" value="P:DNA integration"/>
    <property type="evidence" value="ECO:0007669"/>
    <property type="project" value="InterPro"/>
</dbReference>
<dbReference type="OrthoDB" id="9801717at2"/>
<dbReference type="KEGG" id="hmi:soil367_01415"/>
<dbReference type="InterPro" id="IPR004107">
    <property type="entry name" value="Integrase_SAM-like_N"/>
</dbReference>
<evidence type="ECO:0000313" key="3">
    <source>
        <dbReference type="EMBL" id="QCF24718.1"/>
    </source>
</evidence>
<dbReference type="InterPro" id="IPR010998">
    <property type="entry name" value="Integrase_recombinase_N"/>
</dbReference>
<feature type="domain" description="Integrase SAM-like N-terminal" evidence="2">
    <location>
        <begin position="14"/>
        <end position="94"/>
    </location>
</feature>
<evidence type="ECO:0000259" key="2">
    <source>
        <dbReference type="Pfam" id="PF13495"/>
    </source>
</evidence>
<accession>A0A4P7XCY1</accession>
<keyword evidence="4" id="KW-1185">Reference proteome</keyword>
<name>A0A4P7XCY1_9ALTE</name>
<reference evidence="3 4" key="1">
    <citation type="submission" date="2018-07" db="EMBL/GenBank/DDBJ databases">
        <title>Marsedoiliclastica nanhaica gen. nov. sp. nov., a novel marine hydrocarbonoclastic bacterium isolated from an in-situ enriched hydrocarbon-degrading consortium in deep-sea sediment.</title>
        <authorList>
            <person name="Dong C."/>
            <person name="Ma T."/>
            <person name="Liu R."/>
            <person name="Shao Z."/>
        </authorList>
    </citation>
    <scope>NUCLEOTIDE SEQUENCE [LARGE SCALE GENOMIC DNA]</scope>
    <source>
        <strain evidence="4">soil36-7</strain>
    </source>
</reference>
<dbReference type="GO" id="GO:0003677">
    <property type="term" value="F:DNA binding"/>
    <property type="evidence" value="ECO:0007669"/>
    <property type="project" value="UniProtKB-KW"/>
</dbReference>
<dbReference type="Proteomes" id="UP000298049">
    <property type="component" value="Chromosome"/>
</dbReference>
<evidence type="ECO:0000256" key="1">
    <source>
        <dbReference type="ARBA" id="ARBA00023125"/>
    </source>
</evidence>
<dbReference type="Gene3D" id="1.10.150.130">
    <property type="match status" value="1"/>
</dbReference>
<organism evidence="3 4">
    <name type="scientific">Hydrocarboniclastica marina</name>
    <dbReference type="NCBI Taxonomy" id="2259620"/>
    <lineage>
        <taxon>Bacteria</taxon>
        <taxon>Pseudomonadati</taxon>
        <taxon>Pseudomonadota</taxon>
        <taxon>Gammaproteobacteria</taxon>
        <taxon>Alteromonadales</taxon>
        <taxon>Alteromonadaceae</taxon>
        <taxon>Hydrocarboniclastica</taxon>
    </lineage>
</organism>
<dbReference type="AlphaFoldDB" id="A0A4P7XCY1"/>
<proteinExistence type="predicted"/>
<evidence type="ECO:0000313" key="4">
    <source>
        <dbReference type="Proteomes" id="UP000298049"/>
    </source>
</evidence>
<dbReference type="RefSeq" id="WP_136546201.1">
    <property type="nucleotide sequence ID" value="NZ_CP031093.1"/>
</dbReference>
<gene>
    <name evidence="3" type="ORF">soil367_01415</name>
</gene>
<protein>
    <submittedName>
        <fullName evidence="3">Integrase</fullName>
    </submittedName>
</protein>
<keyword evidence="1" id="KW-0238">DNA-binding</keyword>